<dbReference type="EMBL" id="SOAG01000021">
    <property type="protein sequence ID" value="TDS55921.1"/>
    <property type="molecule type" value="Genomic_DNA"/>
</dbReference>
<dbReference type="Proteomes" id="UP000295215">
    <property type="component" value="Unassembled WGS sequence"/>
</dbReference>
<keyword evidence="2" id="KW-1185">Reference proteome</keyword>
<proteinExistence type="predicted"/>
<accession>A0A4R7EZJ2</accession>
<dbReference type="AlphaFoldDB" id="A0A4R7EZJ2"/>
<evidence type="ECO:0000313" key="1">
    <source>
        <dbReference type="EMBL" id="TDS55921.1"/>
    </source>
</evidence>
<gene>
    <name evidence="1" type="ORF">C8P70_12141</name>
</gene>
<comment type="caution">
    <text evidence="1">The sequence shown here is derived from an EMBL/GenBank/DDBJ whole genome shotgun (WGS) entry which is preliminary data.</text>
</comment>
<reference evidence="1 2" key="1">
    <citation type="submission" date="2019-03" db="EMBL/GenBank/DDBJ databases">
        <title>Genomic Encyclopedia of Archaeal and Bacterial Type Strains, Phase II (KMG-II): from individual species to whole genera.</title>
        <authorList>
            <person name="Goeker M."/>
        </authorList>
    </citation>
    <scope>NUCLEOTIDE SEQUENCE [LARGE SCALE GENOMIC DNA]</scope>
    <source>
        <strain evidence="1 2">DSM 28213</strain>
    </source>
</reference>
<protein>
    <submittedName>
        <fullName evidence="1">Uncharacterized protein</fullName>
    </submittedName>
</protein>
<sequence>MSIFAPNLKGVPITAEIIPMEPGQVMLPREVSNHILVVDIN</sequence>
<name>A0A4R7EZJ2_9FLAO</name>
<organism evidence="1 2">
    <name type="scientific">Myroides indicus</name>
    <dbReference type="NCBI Taxonomy" id="1323422"/>
    <lineage>
        <taxon>Bacteria</taxon>
        <taxon>Pseudomonadati</taxon>
        <taxon>Bacteroidota</taxon>
        <taxon>Flavobacteriia</taxon>
        <taxon>Flavobacteriales</taxon>
        <taxon>Flavobacteriaceae</taxon>
        <taxon>Myroides</taxon>
    </lineage>
</organism>
<evidence type="ECO:0000313" key="2">
    <source>
        <dbReference type="Proteomes" id="UP000295215"/>
    </source>
</evidence>